<organism evidence="1">
    <name type="scientific">viral metagenome</name>
    <dbReference type="NCBI Taxonomy" id="1070528"/>
    <lineage>
        <taxon>unclassified sequences</taxon>
        <taxon>metagenomes</taxon>
        <taxon>organismal metagenomes</taxon>
    </lineage>
</organism>
<dbReference type="EMBL" id="MN740472">
    <property type="protein sequence ID" value="QHU28538.1"/>
    <property type="molecule type" value="Genomic_DNA"/>
</dbReference>
<protein>
    <submittedName>
        <fullName evidence="1">Uncharacterized protein</fullName>
    </submittedName>
</protein>
<name>A0A6C0LFE6_9ZZZZ</name>
<dbReference type="AlphaFoldDB" id="A0A6C0LFE6"/>
<evidence type="ECO:0000313" key="1">
    <source>
        <dbReference type="EMBL" id="QHU28538.1"/>
    </source>
</evidence>
<proteinExistence type="predicted"/>
<sequence length="147" mass="16917">MEEMKKLQRSNGVSNLLENVQTVKKRDLTYDDILASMNLKVVDGELQYIQTQPQVPSTIYRQPVLATPPVRSPQVRPPLIRPSLKKEEYVKMQKPPIKTTKLLFTNHSGPVQFPSLKPTNHLFTMYSQDHPMKKTVLVKKPPLSRLE</sequence>
<reference evidence="1" key="1">
    <citation type="journal article" date="2020" name="Nature">
        <title>Giant virus diversity and host interactions through global metagenomics.</title>
        <authorList>
            <person name="Schulz F."/>
            <person name="Roux S."/>
            <person name="Paez-Espino D."/>
            <person name="Jungbluth S."/>
            <person name="Walsh D.A."/>
            <person name="Denef V.J."/>
            <person name="McMahon K.D."/>
            <person name="Konstantinidis K.T."/>
            <person name="Eloe-Fadrosh E.A."/>
            <person name="Kyrpides N.C."/>
            <person name="Woyke T."/>
        </authorList>
    </citation>
    <scope>NUCLEOTIDE SEQUENCE</scope>
    <source>
        <strain evidence="1">GVMAG-M-3300027770-73</strain>
    </source>
</reference>
<accession>A0A6C0LFE6</accession>